<dbReference type="InterPro" id="IPR053210">
    <property type="entry name" value="ANKRD12"/>
</dbReference>
<dbReference type="RefSeq" id="XP_018187754.1">
    <property type="nucleotide sequence ID" value="XM_018329878.1"/>
</dbReference>
<dbReference type="SMART" id="SM00248">
    <property type="entry name" value="ANK"/>
    <property type="match status" value="3"/>
</dbReference>
<accession>A0A165GHR9</accession>
<gene>
    <name evidence="2" type="ORF">L228DRAFT_211056</name>
</gene>
<feature type="non-terminal residue" evidence="2">
    <location>
        <position position="117"/>
    </location>
</feature>
<proteinExistence type="predicted"/>
<evidence type="ECO:0000256" key="1">
    <source>
        <dbReference type="PROSITE-ProRule" id="PRU00023"/>
    </source>
</evidence>
<dbReference type="Proteomes" id="UP000076632">
    <property type="component" value="Unassembled WGS sequence"/>
</dbReference>
<dbReference type="PROSITE" id="PS50088">
    <property type="entry name" value="ANK_REPEAT"/>
    <property type="match status" value="2"/>
</dbReference>
<dbReference type="Gene3D" id="1.25.40.20">
    <property type="entry name" value="Ankyrin repeat-containing domain"/>
    <property type="match status" value="1"/>
</dbReference>
<dbReference type="EMBL" id="KV407459">
    <property type="protein sequence ID" value="KZF22199.1"/>
    <property type="molecule type" value="Genomic_DNA"/>
</dbReference>
<dbReference type="Pfam" id="PF12796">
    <property type="entry name" value="Ank_2"/>
    <property type="match status" value="1"/>
</dbReference>
<dbReference type="GO" id="GO:0005654">
    <property type="term" value="C:nucleoplasm"/>
    <property type="evidence" value="ECO:0007669"/>
    <property type="project" value="TreeGrafter"/>
</dbReference>
<evidence type="ECO:0000313" key="2">
    <source>
        <dbReference type="EMBL" id="KZF22199.1"/>
    </source>
</evidence>
<dbReference type="InterPro" id="IPR036770">
    <property type="entry name" value="Ankyrin_rpt-contain_sf"/>
</dbReference>
<dbReference type="InterPro" id="IPR002110">
    <property type="entry name" value="Ankyrin_rpt"/>
</dbReference>
<dbReference type="OMA" id="YGDAKYS"/>
<keyword evidence="1" id="KW-0040">ANK repeat</keyword>
<dbReference type="GeneID" id="28895015"/>
<dbReference type="PANTHER" id="PTHR24149:SF14">
    <property type="entry name" value="ANKYRIN REPEAT DOMAIN 12"/>
    <property type="match status" value="1"/>
</dbReference>
<organism evidence="2 3">
    <name type="scientific">Xylona heveae (strain CBS 132557 / TC161)</name>
    <dbReference type="NCBI Taxonomy" id="1328760"/>
    <lineage>
        <taxon>Eukaryota</taxon>
        <taxon>Fungi</taxon>
        <taxon>Dikarya</taxon>
        <taxon>Ascomycota</taxon>
        <taxon>Pezizomycotina</taxon>
        <taxon>Xylonomycetes</taxon>
        <taxon>Xylonales</taxon>
        <taxon>Xylonaceae</taxon>
        <taxon>Xylona</taxon>
    </lineage>
</organism>
<sequence length="117" mass="12815">MPHKKHRDQIGRTFLARACANREIDNARIRLNERPEDIDVADNAGNTPLQIAALEGCEDIVQLLIEGGCDINCKNNDKDTPLIDAVENGHLAVVRLLLDAGADPRQGNLNGEEPLDL</sequence>
<dbReference type="InParanoid" id="A0A165GHR9"/>
<dbReference type="PANTHER" id="PTHR24149">
    <property type="entry name" value="ANKYRIN REPEAT DOMAIN-CONTAINING PROTEIN 12"/>
    <property type="match status" value="1"/>
</dbReference>
<dbReference type="PROSITE" id="PS50297">
    <property type="entry name" value="ANK_REP_REGION"/>
    <property type="match status" value="2"/>
</dbReference>
<dbReference type="SUPFAM" id="SSF48403">
    <property type="entry name" value="Ankyrin repeat"/>
    <property type="match status" value="1"/>
</dbReference>
<keyword evidence="3" id="KW-1185">Reference proteome</keyword>
<evidence type="ECO:0000313" key="3">
    <source>
        <dbReference type="Proteomes" id="UP000076632"/>
    </source>
</evidence>
<dbReference type="PRINTS" id="PR01415">
    <property type="entry name" value="ANKYRIN"/>
</dbReference>
<protein>
    <submittedName>
        <fullName evidence="2">Ankyrin</fullName>
    </submittedName>
</protein>
<feature type="repeat" description="ANK" evidence="1">
    <location>
        <begin position="77"/>
        <end position="109"/>
    </location>
</feature>
<dbReference type="STRING" id="1328760.A0A165GHR9"/>
<reference evidence="2 3" key="1">
    <citation type="journal article" date="2016" name="Fungal Biol.">
        <title>The genome of Xylona heveae provides a window into fungal endophytism.</title>
        <authorList>
            <person name="Gazis R."/>
            <person name="Kuo A."/>
            <person name="Riley R."/>
            <person name="LaButti K."/>
            <person name="Lipzen A."/>
            <person name="Lin J."/>
            <person name="Amirebrahimi M."/>
            <person name="Hesse C.N."/>
            <person name="Spatafora J.W."/>
            <person name="Henrissat B."/>
            <person name="Hainaut M."/>
            <person name="Grigoriev I.V."/>
            <person name="Hibbett D.S."/>
        </authorList>
    </citation>
    <scope>NUCLEOTIDE SEQUENCE [LARGE SCALE GENOMIC DNA]</scope>
    <source>
        <strain evidence="2 3">TC161</strain>
    </source>
</reference>
<dbReference type="OrthoDB" id="194358at2759"/>
<name>A0A165GHR9_XYLHT</name>
<dbReference type="AlphaFoldDB" id="A0A165GHR9"/>
<feature type="repeat" description="ANK" evidence="1">
    <location>
        <begin position="44"/>
        <end position="76"/>
    </location>
</feature>